<comment type="caution">
    <text evidence="1">The sequence shown here is derived from an EMBL/GenBank/DDBJ whole genome shotgun (WGS) entry which is preliminary data.</text>
</comment>
<organism evidence="1 2">
    <name type="scientific">Nitzschia inconspicua</name>
    <dbReference type="NCBI Taxonomy" id="303405"/>
    <lineage>
        <taxon>Eukaryota</taxon>
        <taxon>Sar</taxon>
        <taxon>Stramenopiles</taxon>
        <taxon>Ochrophyta</taxon>
        <taxon>Bacillariophyta</taxon>
        <taxon>Bacillariophyceae</taxon>
        <taxon>Bacillariophycidae</taxon>
        <taxon>Bacillariales</taxon>
        <taxon>Bacillariaceae</taxon>
        <taxon>Nitzschia</taxon>
    </lineage>
</organism>
<accession>A0A9K3L9I5</accession>
<proteinExistence type="predicted"/>
<keyword evidence="2" id="KW-1185">Reference proteome</keyword>
<name>A0A9K3L9I5_9STRA</name>
<dbReference type="Proteomes" id="UP000693970">
    <property type="component" value="Unassembled WGS sequence"/>
</dbReference>
<dbReference type="AlphaFoldDB" id="A0A9K3L9I5"/>
<reference evidence="1" key="2">
    <citation type="submission" date="2021-04" db="EMBL/GenBank/DDBJ databases">
        <authorList>
            <person name="Podell S."/>
        </authorList>
    </citation>
    <scope>NUCLEOTIDE SEQUENCE</scope>
    <source>
        <strain evidence="1">Hildebrandi</strain>
    </source>
</reference>
<evidence type="ECO:0008006" key="3">
    <source>
        <dbReference type="Google" id="ProtNLM"/>
    </source>
</evidence>
<gene>
    <name evidence="1" type="ORF">IV203_002108</name>
</gene>
<protein>
    <recommendedName>
        <fullName evidence="3">EF-hand domain-containing protein</fullName>
    </recommendedName>
</protein>
<dbReference type="OrthoDB" id="43894at2759"/>
<evidence type="ECO:0000313" key="1">
    <source>
        <dbReference type="EMBL" id="KAG7357420.1"/>
    </source>
</evidence>
<dbReference type="EMBL" id="JAGRRH010000015">
    <property type="protein sequence ID" value="KAG7357420.1"/>
    <property type="molecule type" value="Genomic_DNA"/>
</dbReference>
<reference evidence="1" key="1">
    <citation type="journal article" date="2021" name="Sci. Rep.">
        <title>Diploid genomic architecture of Nitzschia inconspicua, an elite biomass production diatom.</title>
        <authorList>
            <person name="Oliver A."/>
            <person name="Podell S."/>
            <person name="Pinowska A."/>
            <person name="Traller J.C."/>
            <person name="Smith S.R."/>
            <person name="McClure R."/>
            <person name="Beliaev A."/>
            <person name="Bohutskyi P."/>
            <person name="Hill E.A."/>
            <person name="Rabines A."/>
            <person name="Zheng H."/>
            <person name="Allen L.Z."/>
            <person name="Kuo A."/>
            <person name="Grigoriev I.V."/>
            <person name="Allen A.E."/>
            <person name="Hazlebeck D."/>
            <person name="Allen E.E."/>
        </authorList>
    </citation>
    <scope>NUCLEOTIDE SEQUENCE</scope>
    <source>
        <strain evidence="1">Hildebrandi</strain>
    </source>
</reference>
<sequence>MRKLEFRSVRGGQPQTDESLRAIFARLDRDCGGFTRSIELDDLYDGLFEMGMTDISRADVESMFLVGNRNQQGRMTEQELRDLIKGEKHCG</sequence>
<evidence type="ECO:0000313" key="2">
    <source>
        <dbReference type="Proteomes" id="UP000693970"/>
    </source>
</evidence>